<sequence length="34" mass="3608">MVAQGFKLADLTFTVDLLSCISVPVLSCANCFSN</sequence>
<accession>A0A0E9SGN7</accession>
<dbReference type="EMBL" id="GBXM01068899">
    <property type="protein sequence ID" value="JAH39678.1"/>
    <property type="molecule type" value="Transcribed_RNA"/>
</dbReference>
<proteinExistence type="predicted"/>
<dbReference type="AlphaFoldDB" id="A0A0E9SGN7"/>
<evidence type="ECO:0000313" key="1">
    <source>
        <dbReference type="EMBL" id="JAH39678.1"/>
    </source>
</evidence>
<protein>
    <submittedName>
        <fullName evidence="1">Uncharacterized protein</fullName>
    </submittedName>
</protein>
<reference evidence="1" key="2">
    <citation type="journal article" date="2015" name="Fish Shellfish Immunol.">
        <title>Early steps in the European eel (Anguilla anguilla)-Vibrio vulnificus interaction in the gills: Role of the RtxA13 toxin.</title>
        <authorList>
            <person name="Callol A."/>
            <person name="Pajuelo D."/>
            <person name="Ebbesson L."/>
            <person name="Teles M."/>
            <person name="MacKenzie S."/>
            <person name="Amaro C."/>
        </authorList>
    </citation>
    <scope>NUCLEOTIDE SEQUENCE</scope>
</reference>
<organism evidence="1">
    <name type="scientific">Anguilla anguilla</name>
    <name type="common">European freshwater eel</name>
    <name type="synonym">Muraena anguilla</name>
    <dbReference type="NCBI Taxonomy" id="7936"/>
    <lineage>
        <taxon>Eukaryota</taxon>
        <taxon>Metazoa</taxon>
        <taxon>Chordata</taxon>
        <taxon>Craniata</taxon>
        <taxon>Vertebrata</taxon>
        <taxon>Euteleostomi</taxon>
        <taxon>Actinopterygii</taxon>
        <taxon>Neopterygii</taxon>
        <taxon>Teleostei</taxon>
        <taxon>Anguilliformes</taxon>
        <taxon>Anguillidae</taxon>
        <taxon>Anguilla</taxon>
    </lineage>
</organism>
<name>A0A0E9SGN7_ANGAN</name>
<reference evidence="1" key="1">
    <citation type="submission" date="2014-11" db="EMBL/GenBank/DDBJ databases">
        <authorList>
            <person name="Amaro Gonzalez C."/>
        </authorList>
    </citation>
    <scope>NUCLEOTIDE SEQUENCE</scope>
</reference>